<dbReference type="AlphaFoldDB" id="A0AAV5QI71"/>
<gene>
    <name evidence="10" type="primary">MDM34</name>
    <name evidence="13" type="ORF">DASC09_016460</name>
</gene>
<keyword evidence="4 10" id="KW-0812">Transmembrane</keyword>
<comment type="similarity">
    <text evidence="10">Belongs to the MDM34 family.</text>
</comment>
<dbReference type="PANTHER" id="PTHR28185:SF1">
    <property type="entry name" value="MITOCHONDRIAL DISTRIBUTION AND MORPHOLOGY PROTEIN 34"/>
    <property type="match status" value="1"/>
</dbReference>
<evidence type="ECO:0000259" key="12">
    <source>
        <dbReference type="PROSITE" id="PS51847"/>
    </source>
</evidence>
<dbReference type="Pfam" id="PF26545">
    <property type="entry name" value="Mdm34_N"/>
    <property type="match status" value="1"/>
</dbReference>
<evidence type="ECO:0000256" key="5">
    <source>
        <dbReference type="ARBA" id="ARBA00022787"/>
    </source>
</evidence>
<feature type="region of interest" description="Disordered" evidence="11">
    <location>
        <begin position="334"/>
        <end position="376"/>
    </location>
</feature>
<dbReference type="PANTHER" id="PTHR28185">
    <property type="entry name" value="MITOCHONDRIAL DISTRIBUTION AND MORPHOLOGY PROTEIN 34"/>
    <property type="match status" value="1"/>
</dbReference>
<evidence type="ECO:0000256" key="3">
    <source>
        <dbReference type="ARBA" id="ARBA00022452"/>
    </source>
</evidence>
<keyword evidence="6" id="KW-0445">Lipid transport</keyword>
<evidence type="ECO:0000256" key="6">
    <source>
        <dbReference type="ARBA" id="ARBA00023055"/>
    </source>
</evidence>
<dbReference type="EMBL" id="BTFZ01000002">
    <property type="protein sequence ID" value="GMM34321.1"/>
    <property type="molecule type" value="Genomic_DNA"/>
</dbReference>
<comment type="subunit">
    <text evidence="10">Component of the ER-mitochondria encounter structure (ERMES) or MDM complex, composed of MMM1, MDM10, MDM12 and MDM34.</text>
</comment>
<dbReference type="InterPro" id="IPR027536">
    <property type="entry name" value="MDM34"/>
</dbReference>
<evidence type="ECO:0000256" key="2">
    <source>
        <dbReference type="ARBA" id="ARBA00022448"/>
    </source>
</evidence>
<evidence type="ECO:0000313" key="14">
    <source>
        <dbReference type="Proteomes" id="UP001360560"/>
    </source>
</evidence>
<reference evidence="13 14" key="1">
    <citation type="journal article" date="2023" name="Elife">
        <title>Identification of key yeast species and microbe-microbe interactions impacting larval growth of Drosophila in the wild.</title>
        <authorList>
            <person name="Mure A."/>
            <person name="Sugiura Y."/>
            <person name="Maeda R."/>
            <person name="Honda K."/>
            <person name="Sakurai N."/>
            <person name="Takahashi Y."/>
            <person name="Watada M."/>
            <person name="Katoh T."/>
            <person name="Gotoh A."/>
            <person name="Gotoh Y."/>
            <person name="Taniguchi I."/>
            <person name="Nakamura K."/>
            <person name="Hayashi T."/>
            <person name="Katayama T."/>
            <person name="Uemura T."/>
            <person name="Hattori Y."/>
        </authorList>
    </citation>
    <scope>NUCLEOTIDE SEQUENCE [LARGE SCALE GENOMIC DNA]</scope>
    <source>
        <strain evidence="13 14">SC-9</strain>
    </source>
</reference>
<feature type="domain" description="SMP-LTD" evidence="12">
    <location>
        <begin position="1"/>
        <end position="198"/>
    </location>
</feature>
<proteinExistence type="inferred from homology"/>
<comment type="domain">
    <text evidence="10">Lacks alpha-helical transmembrane segments, suggesting that it resides in the membrane via beta-sheet conformations similar to those predicted for other outer membrane proteins and porin.</text>
</comment>
<keyword evidence="2" id="KW-0813">Transport</keyword>
<evidence type="ECO:0000256" key="10">
    <source>
        <dbReference type="HAMAP-Rule" id="MF_03105"/>
    </source>
</evidence>
<comment type="function">
    <text evidence="10">Component of the ERMES/MDM complex, which serves as a molecular tether to connect the endoplasmic reticulum (ER) and mitochondria. Components of this complex are involved in the control of mitochondrial shape and protein biogenesis, and function in nonvesicular lipid trafficking between the ER and mitochondria. MDM34 is required for the interaction of the ER-resident membrane protein MMM1 and the outer mitochondrial membrane-resident beta-barrel protein MDM10.</text>
</comment>
<evidence type="ECO:0000256" key="7">
    <source>
        <dbReference type="ARBA" id="ARBA00023121"/>
    </source>
</evidence>
<accession>A0AAV5QI71</accession>
<keyword evidence="5 10" id="KW-1000">Mitochondrion outer membrane</keyword>
<feature type="compositionally biased region" description="Basic residues" evidence="11">
    <location>
        <begin position="342"/>
        <end position="361"/>
    </location>
</feature>
<evidence type="ECO:0000256" key="9">
    <source>
        <dbReference type="ARBA" id="ARBA00023136"/>
    </source>
</evidence>
<feature type="region of interest" description="Disordered" evidence="11">
    <location>
        <begin position="541"/>
        <end position="562"/>
    </location>
</feature>
<protein>
    <recommendedName>
        <fullName evidence="10">Mitochondrial distribution and morphology protein 34</fullName>
    </recommendedName>
</protein>
<evidence type="ECO:0000256" key="11">
    <source>
        <dbReference type="SAM" id="MobiDB-lite"/>
    </source>
</evidence>
<comment type="subcellular location">
    <subcellularLocation>
        <location evidence="1">Membrane</location>
    </subcellularLocation>
    <subcellularLocation>
        <location evidence="10">Mitochondrion outer membrane</location>
        <topology evidence="10">Multi-pass membrane protein</topology>
    </subcellularLocation>
    <text evidence="10">The ERMES/MDM complex localizes to a few discrete foci (around 10 per single cell), that represent mitochondria-endoplasmic reticulum junctions. These foci are often found next to mtDNA nucleoids.</text>
</comment>
<dbReference type="PROSITE" id="PS51847">
    <property type="entry name" value="SMP"/>
    <property type="match status" value="1"/>
</dbReference>
<evidence type="ECO:0000256" key="8">
    <source>
        <dbReference type="ARBA" id="ARBA00023128"/>
    </source>
</evidence>
<keyword evidence="7" id="KW-0446">Lipid-binding</keyword>
<dbReference type="GO" id="GO:0032865">
    <property type="term" value="C:ERMES complex"/>
    <property type="evidence" value="ECO:0007669"/>
    <property type="project" value="UniProtKB-UniRule"/>
</dbReference>
<dbReference type="InterPro" id="IPR058825">
    <property type="entry name" value="MDM34_N"/>
</dbReference>
<evidence type="ECO:0000256" key="4">
    <source>
        <dbReference type="ARBA" id="ARBA00022692"/>
    </source>
</evidence>
<dbReference type="GO" id="GO:0007005">
    <property type="term" value="P:mitochondrion organization"/>
    <property type="evidence" value="ECO:0007669"/>
    <property type="project" value="InterPro"/>
</dbReference>
<name>A0AAV5QI71_9ASCO</name>
<sequence length="639" mass="71538">MSVNINWNSLEQESLLCWSRDLLNDALNSGKKPSILASDIEIQDLHFGNNAPIVEILEIGDLDTDKFRGIFKIKYAGDSYINLATKIQANPMNIFHNNSLAKYSDFILPELGMVNQKFEIPINLKLSKIMLSGIIIIVFNKSKGLTLVFKNDPLENIDVSSTFDAIPAVRKFLQIQIENQIRDLFREILPNVLYKVSQRWTNNIHSQLLNGGSNKVNKENDKKVVLFSDINPDGPDLSPGNLLRLSTLSGSRQSLSLGIPKIKDFIQRSTIEKFINVHNRIKNQNSFFLFNNHKYANGLPIELFAASNGDMTHDYSSIEKAIVDVSKYQSINYNNKNQTNNKHVKKPRRRVIKLGGPKKKAGVSSQPKADDDDASSDITAVSFNKTGLRSDVAHTDNDEGDSATLVDDIEDLDNPECSANSSDSYITGHKLREKRALSSSSASVEYLRSLYAEQQKSQKANEIKKAIDNSMKNNDESNKNFKQEVKRPYIITQISTDNSNKDNIRSPLNDKSMLSLSLGLNNRVINRSEGKKGIISNAVKSKKEGAHATKTPVKHKDKNKPETVTIKLKLNDKIRNEKARDKNSSNNSEYATSKYYKKLSNFNNIPSSDEGLVGNRKTGAIDFFTSNPVLSDIPPPYAP</sequence>
<keyword evidence="3 10" id="KW-1134">Transmembrane beta strand</keyword>
<dbReference type="CDD" id="cd21673">
    <property type="entry name" value="SMP_Mdm34"/>
    <property type="match status" value="1"/>
</dbReference>
<dbReference type="InterPro" id="IPR031468">
    <property type="entry name" value="SMP_LBD"/>
</dbReference>
<evidence type="ECO:0000313" key="13">
    <source>
        <dbReference type="EMBL" id="GMM34321.1"/>
    </source>
</evidence>
<keyword evidence="14" id="KW-1185">Reference proteome</keyword>
<dbReference type="Proteomes" id="UP001360560">
    <property type="component" value="Unassembled WGS sequence"/>
</dbReference>
<organism evidence="13 14">
    <name type="scientific">Saccharomycopsis crataegensis</name>
    <dbReference type="NCBI Taxonomy" id="43959"/>
    <lineage>
        <taxon>Eukaryota</taxon>
        <taxon>Fungi</taxon>
        <taxon>Dikarya</taxon>
        <taxon>Ascomycota</taxon>
        <taxon>Saccharomycotina</taxon>
        <taxon>Saccharomycetes</taxon>
        <taxon>Saccharomycopsidaceae</taxon>
        <taxon>Saccharomycopsis</taxon>
    </lineage>
</organism>
<evidence type="ECO:0000256" key="1">
    <source>
        <dbReference type="ARBA" id="ARBA00004370"/>
    </source>
</evidence>
<keyword evidence="9 10" id="KW-0472">Membrane</keyword>
<dbReference type="GO" id="GO:0015914">
    <property type="term" value="P:phospholipid transport"/>
    <property type="evidence" value="ECO:0007669"/>
    <property type="project" value="TreeGrafter"/>
</dbReference>
<dbReference type="GO" id="GO:0008289">
    <property type="term" value="F:lipid binding"/>
    <property type="evidence" value="ECO:0007669"/>
    <property type="project" value="UniProtKB-KW"/>
</dbReference>
<dbReference type="GO" id="GO:1990456">
    <property type="term" value="P:mitochondrion-endoplasmic reticulum membrane tethering"/>
    <property type="evidence" value="ECO:0007669"/>
    <property type="project" value="TreeGrafter"/>
</dbReference>
<comment type="caution">
    <text evidence="13">The sequence shown here is derived from an EMBL/GenBank/DDBJ whole genome shotgun (WGS) entry which is preliminary data.</text>
</comment>
<dbReference type="HAMAP" id="MF_03105">
    <property type="entry name" value="Mdm34"/>
    <property type="match status" value="1"/>
</dbReference>
<keyword evidence="8 10" id="KW-0496">Mitochondrion</keyword>